<dbReference type="GeneID" id="30154898"/>
<sequence>MTSFLRTNFLRTRLPNLASPASCSRIASTTRLFSSAAQLPPSEKDPSHPHLWYHPSSSYISLSFLPTKPAVYGSKTVIGYLPLGEATLDDFRNEPKFEKVLEDAVKDGLAKGKATTVEFEAETRPTDGWIHITDERAIPPMGRIGETEDIIGSVYVQEGKVITTAMLVCHKTMLTFHVINMKIIADTYSASPTYRLVTTNGVLRLPRGLDEHLVETLKKFDEEERRESAASVF</sequence>
<dbReference type="Proteomes" id="UP000094065">
    <property type="component" value="Unassembled WGS sequence"/>
</dbReference>
<keyword evidence="2" id="KW-1185">Reference proteome</keyword>
<dbReference type="OrthoDB" id="5397701at2759"/>
<dbReference type="STRING" id="1295533.A0A1E3HTG2"/>
<dbReference type="RefSeq" id="XP_018994495.1">
    <property type="nucleotide sequence ID" value="XM_019137469.1"/>
</dbReference>
<evidence type="ECO:0000313" key="1">
    <source>
        <dbReference type="EMBL" id="ODN79648.1"/>
    </source>
</evidence>
<evidence type="ECO:0000313" key="2">
    <source>
        <dbReference type="Proteomes" id="UP000094065"/>
    </source>
</evidence>
<dbReference type="AlphaFoldDB" id="A0A1E3HTG2"/>
<dbReference type="EMBL" id="AWGJ01000005">
    <property type="protein sequence ID" value="ODN79648.1"/>
    <property type="molecule type" value="Genomic_DNA"/>
</dbReference>
<organism evidence="1 2">
    <name type="scientific">Cryptococcus amylolentus CBS 6039</name>
    <dbReference type="NCBI Taxonomy" id="1295533"/>
    <lineage>
        <taxon>Eukaryota</taxon>
        <taxon>Fungi</taxon>
        <taxon>Dikarya</taxon>
        <taxon>Basidiomycota</taxon>
        <taxon>Agaricomycotina</taxon>
        <taxon>Tremellomycetes</taxon>
        <taxon>Tremellales</taxon>
        <taxon>Cryptococcaceae</taxon>
        <taxon>Cryptococcus</taxon>
    </lineage>
</organism>
<protein>
    <submittedName>
        <fullName evidence="1">Uncharacterized protein</fullName>
    </submittedName>
</protein>
<accession>A0A1E3HTG2</accession>
<dbReference type="PANTHER" id="PTHR37331">
    <property type="entry name" value="YALI0F11671P"/>
    <property type="match status" value="1"/>
</dbReference>
<dbReference type="PANTHER" id="PTHR37331:SF1">
    <property type="entry name" value="YALI0F11671P"/>
    <property type="match status" value="1"/>
</dbReference>
<name>A0A1E3HTG2_9TREE</name>
<reference evidence="1 2" key="1">
    <citation type="submission" date="2016-06" db="EMBL/GenBank/DDBJ databases">
        <title>Evolution of pathogenesis and genome organization in the Tremellales.</title>
        <authorList>
            <person name="Cuomo C."/>
            <person name="Litvintseva A."/>
            <person name="Heitman J."/>
            <person name="Chen Y."/>
            <person name="Sun S."/>
            <person name="Springer D."/>
            <person name="Dromer F."/>
            <person name="Young S."/>
            <person name="Zeng Q."/>
            <person name="Chapman S."/>
            <person name="Gujja S."/>
            <person name="Saif S."/>
            <person name="Birren B."/>
        </authorList>
    </citation>
    <scope>NUCLEOTIDE SEQUENCE [LARGE SCALE GENOMIC DNA]</scope>
    <source>
        <strain evidence="1 2">CBS 6039</strain>
    </source>
</reference>
<gene>
    <name evidence="1" type="ORF">L202_03589</name>
</gene>
<comment type="caution">
    <text evidence="1">The sequence shown here is derived from an EMBL/GenBank/DDBJ whole genome shotgun (WGS) entry which is preliminary data.</text>
</comment>
<proteinExistence type="predicted"/>